<evidence type="ECO:0000313" key="5">
    <source>
        <dbReference type="Proteomes" id="UP000295705"/>
    </source>
</evidence>
<sequence length="156" mass="16550">MTEQQIPSPVSGSPITPSRANGTSAPPRSGAWMGWVRFGGVVMTIIGGFAVVEGFFALFSPTYVTLTGEAVLLFDLTAWGWIHILLGVLVLATGLGLLSGAGASWARGVGIVLLALNTIVQLAFLPAYPLWSIILIILDIVVIYALMVTWGEESEY</sequence>
<keyword evidence="2" id="KW-0812">Transmembrane</keyword>
<dbReference type="Proteomes" id="UP000295705">
    <property type="component" value="Unassembled WGS sequence"/>
</dbReference>
<feature type="domain" description="DUF7144" evidence="3">
    <location>
        <begin position="35"/>
        <end position="150"/>
    </location>
</feature>
<dbReference type="InterPro" id="IPR055568">
    <property type="entry name" value="DUF7144"/>
</dbReference>
<organism evidence="4 5">
    <name type="scientific">Actinomycetospora succinea</name>
    <dbReference type="NCBI Taxonomy" id="663603"/>
    <lineage>
        <taxon>Bacteria</taxon>
        <taxon>Bacillati</taxon>
        <taxon>Actinomycetota</taxon>
        <taxon>Actinomycetes</taxon>
        <taxon>Pseudonocardiales</taxon>
        <taxon>Pseudonocardiaceae</taxon>
        <taxon>Actinomycetospora</taxon>
    </lineage>
</organism>
<dbReference type="Pfam" id="PF23636">
    <property type="entry name" value="DUF7144"/>
    <property type="match status" value="1"/>
</dbReference>
<feature type="region of interest" description="Disordered" evidence="1">
    <location>
        <begin position="1"/>
        <end position="26"/>
    </location>
</feature>
<dbReference type="AlphaFoldDB" id="A0A4R6V9K3"/>
<feature type="transmembrane region" description="Helical" evidence="2">
    <location>
        <begin position="79"/>
        <end position="98"/>
    </location>
</feature>
<keyword evidence="2" id="KW-1133">Transmembrane helix</keyword>
<gene>
    <name evidence="4" type="ORF">EV188_105277</name>
</gene>
<name>A0A4R6V9K3_9PSEU</name>
<dbReference type="RefSeq" id="WP_133828021.1">
    <property type="nucleotide sequence ID" value="NZ_BAABHR010000037.1"/>
</dbReference>
<reference evidence="4 5" key="1">
    <citation type="submission" date="2019-03" db="EMBL/GenBank/DDBJ databases">
        <title>Genomic Encyclopedia of Type Strains, Phase IV (KMG-IV): sequencing the most valuable type-strain genomes for metagenomic binning, comparative biology and taxonomic classification.</title>
        <authorList>
            <person name="Goeker M."/>
        </authorList>
    </citation>
    <scope>NUCLEOTIDE SEQUENCE [LARGE SCALE GENOMIC DNA]</scope>
    <source>
        <strain evidence="4 5">DSM 45775</strain>
    </source>
</reference>
<proteinExistence type="predicted"/>
<dbReference type="OrthoDB" id="4482242at2"/>
<keyword evidence="2" id="KW-0472">Membrane</keyword>
<evidence type="ECO:0000313" key="4">
    <source>
        <dbReference type="EMBL" id="TDQ55879.1"/>
    </source>
</evidence>
<evidence type="ECO:0000259" key="3">
    <source>
        <dbReference type="Pfam" id="PF23636"/>
    </source>
</evidence>
<feature type="transmembrane region" description="Helical" evidence="2">
    <location>
        <begin position="38"/>
        <end position="59"/>
    </location>
</feature>
<keyword evidence="5" id="KW-1185">Reference proteome</keyword>
<comment type="caution">
    <text evidence="4">The sequence shown here is derived from an EMBL/GenBank/DDBJ whole genome shotgun (WGS) entry which is preliminary data.</text>
</comment>
<feature type="transmembrane region" description="Helical" evidence="2">
    <location>
        <begin position="130"/>
        <end position="150"/>
    </location>
</feature>
<protein>
    <recommendedName>
        <fullName evidence="3">DUF7144 domain-containing protein</fullName>
    </recommendedName>
</protein>
<feature type="transmembrane region" description="Helical" evidence="2">
    <location>
        <begin position="105"/>
        <end position="124"/>
    </location>
</feature>
<accession>A0A4R6V9K3</accession>
<dbReference type="EMBL" id="SNYO01000005">
    <property type="protein sequence ID" value="TDQ55879.1"/>
    <property type="molecule type" value="Genomic_DNA"/>
</dbReference>
<evidence type="ECO:0000256" key="1">
    <source>
        <dbReference type="SAM" id="MobiDB-lite"/>
    </source>
</evidence>
<evidence type="ECO:0000256" key="2">
    <source>
        <dbReference type="SAM" id="Phobius"/>
    </source>
</evidence>